<feature type="domain" description="GIY-YIG" evidence="1">
    <location>
        <begin position="21"/>
        <end position="103"/>
    </location>
</feature>
<dbReference type="SUPFAM" id="SSF82771">
    <property type="entry name" value="GIY-YIG endonuclease"/>
    <property type="match status" value="1"/>
</dbReference>
<gene>
    <name evidence="2" type="ORF">S01H1_00541</name>
</gene>
<organism evidence="2">
    <name type="scientific">marine sediment metagenome</name>
    <dbReference type="NCBI Taxonomy" id="412755"/>
    <lineage>
        <taxon>unclassified sequences</taxon>
        <taxon>metagenomes</taxon>
        <taxon>ecological metagenomes</taxon>
    </lineage>
</organism>
<dbReference type="AlphaFoldDB" id="X0RXD5"/>
<dbReference type="Pfam" id="PF01541">
    <property type="entry name" value="GIY-YIG"/>
    <property type="match status" value="1"/>
</dbReference>
<name>X0RXD5_9ZZZZ</name>
<dbReference type="Gene3D" id="3.40.1440.10">
    <property type="entry name" value="GIY-YIG endonuclease"/>
    <property type="match status" value="1"/>
</dbReference>
<comment type="caution">
    <text evidence="2">The sequence shown here is derived from an EMBL/GenBank/DDBJ whole genome shotgun (WGS) entry which is preliminary data.</text>
</comment>
<accession>X0RXD5</accession>
<dbReference type="InterPro" id="IPR000305">
    <property type="entry name" value="GIY-YIG_endonuc"/>
</dbReference>
<protein>
    <recommendedName>
        <fullName evidence="1">GIY-YIG domain-containing protein</fullName>
    </recommendedName>
</protein>
<dbReference type="CDD" id="cd00719">
    <property type="entry name" value="GIY-YIG_SF"/>
    <property type="match status" value="1"/>
</dbReference>
<dbReference type="InterPro" id="IPR035901">
    <property type="entry name" value="GIY-YIG_endonuc_sf"/>
</dbReference>
<evidence type="ECO:0000259" key="1">
    <source>
        <dbReference type="PROSITE" id="PS50164"/>
    </source>
</evidence>
<reference evidence="2" key="1">
    <citation type="journal article" date="2014" name="Front. Microbiol.">
        <title>High frequency of phylogenetically diverse reductive dehalogenase-homologous genes in deep subseafloor sedimentary metagenomes.</title>
        <authorList>
            <person name="Kawai M."/>
            <person name="Futagami T."/>
            <person name="Toyoda A."/>
            <person name="Takaki Y."/>
            <person name="Nishi S."/>
            <person name="Hori S."/>
            <person name="Arai W."/>
            <person name="Tsubouchi T."/>
            <person name="Morono Y."/>
            <person name="Uchiyama I."/>
            <person name="Ito T."/>
            <person name="Fujiyama A."/>
            <person name="Inagaki F."/>
            <person name="Takami H."/>
        </authorList>
    </citation>
    <scope>NUCLEOTIDE SEQUENCE</scope>
    <source>
        <strain evidence="2">Expedition CK06-06</strain>
    </source>
</reference>
<dbReference type="EMBL" id="BARS01000195">
    <property type="protein sequence ID" value="GAF73464.1"/>
    <property type="molecule type" value="Genomic_DNA"/>
</dbReference>
<sequence length="103" mass="12586">MAEWSSRYPYTDNNISIYLPASEGVYRLIYKKGEKYYVFYVGQSDDLQRRLNEHLSYTEPNECIKRYLQNFNCLFKFIEISLQFERDRIEEEEIEKYKPPCNN</sequence>
<proteinExistence type="predicted"/>
<evidence type="ECO:0000313" key="2">
    <source>
        <dbReference type="EMBL" id="GAF73464.1"/>
    </source>
</evidence>
<dbReference type="PROSITE" id="PS50164">
    <property type="entry name" value="GIY_YIG"/>
    <property type="match status" value="1"/>
</dbReference>